<evidence type="ECO:0000313" key="2">
    <source>
        <dbReference type="Proteomes" id="UP000005237"/>
    </source>
</evidence>
<dbReference type="AlphaFoldDB" id="A0A8R1E656"/>
<reference evidence="1" key="2">
    <citation type="submission" date="2022-06" db="UniProtKB">
        <authorList>
            <consortium name="EnsemblMetazoa"/>
        </authorList>
    </citation>
    <scope>IDENTIFICATION</scope>
    <source>
        <strain evidence="1">DF5081</strain>
    </source>
</reference>
<accession>A0A8R1E656</accession>
<proteinExistence type="predicted"/>
<sequence>MDGDVPTFHEELLLGPVDEVVLEEDGWSIWSVKNAPLFVEVLVNKKRWRKARSEEDVLRGEASWADQCR</sequence>
<dbReference type="Proteomes" id="UP000005237">
    <property type="component" value="Unassembled WGS sequence"/>
</dbReference>
<name>A0A8R1E656_CAEJA</name>
<dbReference type="EnsemblMetazoa" id="CJA24906.1">
    <property type="protein sequence ID" value="CJA24906.1"/>
    <property type="gene ID" value="WBGene00180478"/>
</dbReference>
<reference evidence="2" key="1">
    <citation type="submission" date="2010-08" db="EMBL/GenBank/DDBJ databases">
        <authorList>
            <consortium name="Caenorhabditis japonica Sequencing Consortium"/>
            <person name="Wilson R.K."/>
        </authorList>
    </citation>
    <scope>NUCLEOTIDE SEQUENCE [LARGE SCALE GENOMIC DNA]</scope>
    <source>
        <strain evidence="2">DF5081</strain>
    </source>
</reference>
<keyword evidence="2" id="KW-1185">Reference proteome</keyword>
<protein>
    <submittedName>
        <fullName evidence="1">Uncharacterized protein</fullName>
    </submittedName>
</protein>
<evidence type="ECO:0000313" key="1">
    <source>
        <dbReference type="EnsemblMetazoa" id="CJA24906.1"/>
    </source>
</evidence>
<organism evidence="1 2">
    <name type="scientific">Caenorhabditis japonica</name>
    <dbReference type="NCBI Taxonomy" id="281687"/>
    <lineage>
        <taxon>Eukaryota</taxon>
        <taxon>Metazoa</taxon>
        <taxon>Ecdysozoa</taxon>
        <taxon>Nematoda</taxon>
        <taxon>Chromadorea</taxon>
        <taxon>Rhabditida</taxon>
        <taxon>Rhabditina</taxon>
        <taxon>Rhabditomorpha</taxon>
        <taxon>Rhabditoidea</taxon>
        <taxon>Rhabditidae</taxon>
        <taxon>Peloderinae</taxon>
        <taxon>Caenorhabditis</taxon>
    </lineage>
</organism>